<dbReference type="EMBL" id="CP065738">
    <property type="protein sequence ID" value="QPT53278.1"/>
    <property type="molecule type" value="Genomic_DNA"/>
</dbReference>
<dbReference type="Pfam" id="PF11292">
    <property type="entry name" value="DUF3093"/>
    <property type="match status" value="1"/>
</dbReference>
<sequence length="193" mass="20573">MSASLPTPHDDAPASSPAVTAPGEVLFREKLVPSVGTWILVVVFGLAVFLIGAPISIPIGTAVAVVLAGLLGVILTATSPVLEVTQDSLQVGRAHIERRYVGRAEAFRGDAARIAAGPAADGRAYMCFRPWVSPVVRIRIEDPADPTPYWLANARHPEDLVRALGGDPDEQDEHALEYTEPAASPEDNPGWRR</sequence>
<evidence type="ECO:0000256" key="1">
    <source>
        <dbReference type="SAM" id="MobiDB-lite"/>
    </source>
</evidence>
<feature type="transmembrane region" description="Helical" evidence="2">
    <location>
        <begin position="35"/>
        <end position="55"/>
    </location>
</feature>
<keyword evidence="2" id="KW-1133">Transmembrane helix</keyword>
<keyword evidence="2" id="KW-0812">Transmembrane</keyword>
<dbReference type="InterPro" id="IPR021443">
    <property type="entry name" value="DUF3093"/>
</dbReference>
<dbReference type="GeneID" id="61263399"/>
<feature type="region of interest" description="Disordered" evidence="1">
    <location>
        <begin position="161"/>
        <end position="193"/>
    </location>
</feature>
<evidence type="ECO:0000256" key="2">
    <source>
        <dbReference type="SAM" id="Phobius"/>
    </source>
</evidence>
<feature type="transmembrane region" description="Helical" evidence="2">
    <location>
        <begin position="62"/>
        <end position="82"/>
    </location>
</feature>
<dbReference type="RefSeq" id="WP_081101582.1">
    <property type="nucleotide sequence ID" value="NZ_CP065738.1"/>
</dbReference>
<accession>A0A7T3F7T3</accession>
<gene>
    <name evidence="3" type="ORF">I6G21_08355</name>
</gene>
<dbReference type="Proteomes" id="UP000594975">
    <property type="component" value="Chromosome"/>
</dbReference>
<organism evidence="3 4">
    <name type="scientific">Rothia kristinae</name>
    <dbReference type="NCBI Taxonomy" id="37923"/>
    <lineage>
        <taxon>Bacteria</taxon>
        <taxon>Bacillati</taxon>
        <taxon>Actinomycetota</taxon>
        <taxon>Actinomycetes</taxon>
        <taxon>Micrococcales</taxon>
        <taxon>Micrococcaceae</taxon>
        <taxon>Rothia</taxon>
    </lineage>
</organism>
<name>A0A7T3F7T3_9MICC</name>
<evidence type="ECO:0000313" key="3">
    <source>
        <dbReference type="EMBL" id="QPT53278.1"/>
    </source>
</evidence>
<keyword evidence="2" id="KW-0472">Membrane</keyword>
<proteinExistence type="predicted"/>
<reference evidence="3 4" key="1">
    <citation type="submission" date="2020-12" db="EMBL/GenBank/DDBJ databases">
        <title>FDA dAtabase for Regulatory Grade micrObial Sequences (FDA-ARGOS): Supporting development and validation of Infectious Disease Dx tests.</title>
        <authorList>
            <person name="Sproer C."/>
            <person name="Gronow S."/>
            <person name="Severitt S."/>
            <person name="Schroder I."/>
            <person name="Tallon L."/>
            <person name="Sadzewicz L."/>
            <person name="Zhao X."/>
            <person name="Boylan J."/>
            <person name="Ott S."/>
            <person name="Bowen H."/>
            <person name="Vavikolanu K."/>
            <person name="Mehta A."/>
            <person name="Aluvathingal J."/>
            <person name="Nadendla S."/>
            <person name="Lowell S."/>
            <person name="Myers T."/>
            <person name="Yan Y."/>
            <person name="Sichtig H."/>
        </authorList>
    </citation>
    <scope>NUCLEOTIDE SEQUENCE [LARGE SCALE GENOMIC DNA]</scope>
    <source>
        <strain evidence="3 4">FDAARGOS_864</strain>
    </source>
</reference>
<dbReference type="AlphaFoldDB" id="A0A7T3F7T3"/>
<protein>
    <submittedName>
        <fullName evidence="3">DUF3093 domain-containing protein</fullName>
    </submittedName>
</protein>
<dbReference type="KEGG" id="rkr:I6G21_08355"/>
<evidence type="ECO:0000313" key="4">
    <source>
        <dbReference type="Proteomes" id="UP000594975"/>
    </source>
</evidence>